<evidence type="ECO:0000313" key="2">
    <source>
        <dbReference type="EnsemblMetazoa" id="GBRI042628-PA"/>
    </source>
</evidence>
<evidence type="ECO:0000256" key="1">
    <source>
        <dbReference type="SAM" id="Phobius"/>
    </source>
</evidence>
<keyword evidence="3" id="KW-1185">Reference proteome</keyword>
<protein>
    <submittedName>
        <fullName evidence="2">Uncharacterized protein</fullName>
    </submittedName>
</protein>
<keyword evidence="1" id="KW-0472">Membrane</keyword>
<evidence type="ECO:0000313" key="3">
    <source>
        <dbReference type="Proteomes" id="UP000091820"/>
    </source>
</evidence>
<proteinExistence type="predicted"/>
<reference evidence="3" key="1">
    <citation type="submission" date="2014-03" db="EMBL/GenBank/DDBJ databases">
        <authorList>
            <person name="Aksoy S."/>
            <person name="Warren W."/>
            <person name="Wilson R.K."/>
        </authorList>
    </citation>
    <scope>NUCLEOTIDE SEQUENCE [LARGE SCALE GENOMIC DNA]</scope>
    <source>
        <strain evidence="3">IAEA</strain>
    </source>
</reference>
<accession>A0A1A9X375</accession>
<reference evidence="2" key="2">
    <citation type="submission" date="2020-05" db="UniProtKB">
        <authorList>
            <consortium name="EnsemblMetazoa"/>
        </authorList>
    </citation>
    <scope>IDENTIFICATION</scope>
    <source>
        <strain evidence="2">IAEA</strain>
    </source>
</reference>
<dbReference type="EnsemblMetazoa" id="GBRI042628-RA">
    <property type="protein sequence ID" value="GBRI042628-PA"/>
    <property type="gene ID" value="GBRI042628"/>
</dbReference>
<feature type="transmembrane region" description="Helical" evidence="1">
    <location>
        <begin position="55"/>
        <end position="75"/>
    </location>
</feature>
<dbReference type="AlphaFoldDB" id="A0A1A9X375"/>
<dbReference type="Proteomes" id="UP000091820">
    <property type="component" value="Unassembled WGS sequence"/>
</dbReference>
<keyword evidence="1" id="KW-0812">Transmembrane</keyword>
<name>A0A1A9X375_9MUSC</name>
<organism evidence="2 3">
    <name type="scientific">Glossina brevipalpis</name>
    <dbReference type="NCBI Taxonomy" id="37001"/>
    <lineage>
        <taxon>Eukaryota</taxon>
        <taxon>Metazoa</taxon>
        <taxon>Ecdysozoa</taxon>
        <taxon>Arthropoda</taxon>
        <taxon>Hexapoda</taxon>
        <taxon>Insecta</taxon>
        <taxon>Pterygota</taxon>
        <taxon>Neoptera</taxon>
        <taxon>Endopterygota</taxon>
        <taxon>Diptera</taxon>
        <taxon>Brachycera</taxon>
        <taxon>Muscomorpha</taxon>
        <taxon>Hippoboscoidea</taxon>
        <taxon>Glossinidae</taxon>
        <taxon>Glossina</taxon>
    </lineage>
</organism>
<keyword evidence="1" id="KW-1133">Transmembrane helix</keyword>
<sequence>MLRTNGSGETFPNKFADKLIVQQTTLLTLKSIVCGNLLRTTYLLVVDAVDTKSSIVLFAFALSLPVELYVFLPVLESKRHVVYNAEHMPGLASGASSEPEDVGDSSSSPVISSAGNEFVGLKLSGSLSCCSFKIELILNFDSNDVEPIF</sequence>
<dbReference type="VEuPathDB" id="VectorBase:GBRI042628"/>